<name>A0A8C5CV84_GADMO</name>
<organism evidence="3 4">
    <name type="scientific">Gadus morhua</name>
    <name type="common">Atlantic cod</name>
    <dbReference type="NCBI Taxonomy" id="8049"/>
    <lineage>
        <taxon>Eukaryota</taxon>
        <taxon>Metazoa</taxon>
        <taxon>Chordata</taxon>
        <taxon>Craniata</taxon>
        <taxon>Vertebrata</taxon>
        <taxon>Euteleostomi</taxon>
        <taxon>Actinopterygii</taxon>
        <taxon>Neopterygii</taxon>
        <taxon>Teleostei</taxon>
        <taxon>Neoteleostei</taxon>
        <taxon>Acanthomorphata</taxon>
        <taxon>Zeiogadaria</taxon>
        <taxon>Gadariae</taxon>
        <taxon>Gadiformes</taxon>
        <taxon>Gadoidei</taxon>
        <taxon>Gadidae</taxon>
        <taxon>Gadus</taxon>
    </lineage>
</organism>
<dbReference type="CDD" id="cd07936">
    <property type="entry name" value="SCAN"/>
    <property type="match status" value="1"/>
</dbReference>
<evidence type="ECO:0000256" key="1">
    <source>
        <dbReference type="SAM" id="MobiDB-lite"/>
    </source>
</evidence>
<dbReference type="SMART" id="SM00431">
    <property type="entry name" value="SCAN"/>
    <property type="match status" value="1"/>
</dbReference>
<accession>A0A8C5CV84</accession>
<feature type="compositionally biased region" description="Polar residues" evidence="1">
    <location>
        <begin position="116"/>
        <end position="128"/>
    </location>
</feature>
<dbReference type="SUPFAM" id="SSF47353">
    <property type="entry name" value="Retrovirus capsid dimerization domain-like"/>
    <property type="match status" value="1"/>
</dbReference>
<proteinExistence type="predicted"/>
<sequence length="176" mass="20482">MDHATDYNRVKEAILHKYSINEEVYRRRFREPDVRPGESPRELYTRLRDLFEKWIRPADKSVEEVAEVLILEQFLRTLAPDIRIWVKEHQPQSGQGAAELVENFMAARRGQKSYRQESYSIPAAQSRSGGFGHASGSKTNEPNRSWCRPASQLMWWSPGPRAEQGLLEKRQRSLLS</sequence>
<dbReference type="PANTHER" id="PTHR46888">
    <property type="entry name" value="ZINC KNUCKLE DOMAINCONTAINING PROTEIN-RELATED"/>
    <property type="match status" value="1"/>
</dbReference>
<feature type="region of interest" description="Disordered" evidence="1">
    <location>
        <begin position="116"/>
        <end position="146"/>
    </location>
</feature>
<evidence type="ECO:0000313" key="4">
    <source>
        <dbReference type="Proteomes" id="UP000694546"/>
    </source>
</evidence>
<dbReference type="PANTHER" id="PTHR46888:SF1">
    <property type="entry name" value="RIBONUCLEASE H"/>
    <property type="match status" value="1"/>
</dbReference>
<dbReference type="OMA" id="ETCSHAV"/>
<dbReference type="AlphaFoldDB" id="A0A8C5CV84"/>
<evidence type="ECO:0000313" key="3">
    <source>
        <dbReference type="Ensembl" id="ENSGMOP00000065274.1"/>
    </source>
</evidence>
<reference evidence="3" key="2">
    <citation type="submission" date="2025-09" db="UniProtKB">
        <authorList>
            <consortium name="Ensembl"/>
        </authorList>
    </citation>
    <scope>IDENTIFICATION</scope>
</reference>
<keyword evidence="4" id="KW-1185">Reference proteome</keyword>
<dbReference type="InterPro" id="IPR003309">
    <property type="entry name" value="SCAN_dom"/>
</dbReference>
<dbReference type="GeneTree" id="ENSGT00940000159113"/>
<feature type="domain" description="SCAN box" evidence="2">
    <location>
        <begin position="26"/>
        <end position="104"/>
    </location>
</feature>
<evidence type="ECO:0000259" key="2">
    <source>
        <dbReference type="PROSITE" id="PS50804"/>
    </source>
</evidence>
<dbReference type="Pfam" id="PF02023">
    <property type="entry name" value="SCAN"/>
    <property type="match status" value="1"/>
</dbReference>
<dbReference type="Proteomes" id="UP000694546">
    <property type="component" value="Chromosome 16"/>
</dbReference>
<dbReference type="InterPro" id="IPR038269">
    <property type="entry name" value="SCAN_sf"/>
</dbReference>
<protein>
    <recommendedName>
        <fullName evidence="2">SCAN box domain-containing protein</fullName>
    </recommendedName>
</protein>
<dbReference type="Gene3D" id="1.10.4020.10">
    <property type="entry name" value="DNA breaking-rejoining enzymes"/>
    <property type="match status" value="1"/>
</dbReference>
<dbReference type="PROSITE" id="PS50804">
    <property type="entry name" value="SCAN_BOX"/>
    <property type="match status" value="1"/>
</dbReference>
<dbReference type="Ensembl" id="ENSGMOT00000034148.1">
    <property type="protein sequence ID" value="ENSGMOP00000065274.1"/>
    <property type="gene ID" value="ENSGMOG00000030456.1"/>
</dbReference>
<reference evidence="3" key="1">
    <citation type="submission" date="2025-08" db="UniProtKB">
        <authorList>
            <consortium name="Ensembl"/>
        </authorList>
    </citation>
    <scope>IDENTIFICATION</scope>
</reference>